<keyword evidence="3" id="KW-1185">Reference proteome</keyword>
<proteinExistence type="predicted"/>
<feature type="compositionally biased region" description="Acidic residues" evidence="1">
    <location>
        <begin position="98"/>
        <end position="123"/>
    </location>
</feature>
<evidence type="ECO:0000256" key="1">
    <source>
        <dbReference type="SAM" id="MobiDB-lite"/>
    </source>
</evidence>
<dbReference type="AlphaFoldDB" id="A0A830F965"/>
<name>A0A830F965_9EURY</name>
<evidence type="ECO:0000313" key="2">
    <source>
        <dbReference type="EMBL" id="GGL31992.1"/>
    </source>
</evidence>
<sequence length="123" mass="13143">MADDEGEEEEAPAVELGEGVAVEGAPLARVASRFTWGIQRSEIVRRDGETRIRTPKGPRRLADVLAHTDVPYFESRREFVDTVREQIGDGPVPTGAETDGEAIDGDDGGDDADGDSGDATSEE</sequence>
<gene>
    <name evidence="2" type="ORF">GCM10009037_14530</name>
</gene>
<feature type="region of interest" description="Disordered" evidence="1">
    <location>
        <begin position="83"/>
        <end position="123"/>
    </location>
</feature>
<accession>A0A830F965</accession>
<dbReference type="EMBL" id="BMPF01000002">
    <property type="protein sequence ID" value="GGL31992.1"/>
    <property type="molecule type" value="Genomic_DNA"/>
</dbReference>
<dbReference type="RefSeq" id="WP_229871027.1">
    <property type="nucleotide sequence ID" value="NZ_BMPF01000002.1"/>
</dbReference>
<evidence type="ECO:0000313" key="3">
    <source>
        <dbReference type="Proteomes" id="UP000628840"/>
    </source>
</evidence>
<dbReference type="Pfam" id="PF19102">
    <property type="entry name" value="DUF5789"/>
    <property type="match status" value="1"/>
</dbReference>
<organism evidence="2 3">
    <name type="scientific">Halarchaeum grantii</name>
    <dbReference type="NCBI Taxonomy" id="1193105"/>
    <lineage>
        <taxon>Archaea</taxon>
        <taxon>Methanobacteriati</taxon>
        <taxon>Methanobacteriota</taxon>
        <taxon>Stenosarchaea group</taxon>
        <taxon>Halobacteria</taxon>
        <taxon>Halobacteriales</taxon>
        <taxon>Halobacteriaceae</taxon>
    </lineage>
</organism>
<protein>
    <submittedName>
        <fullName evidence="2">Uncharacterized protein</fullName>
    </submittedName>
</protein>
<dbReference type="Proteomes" id="UP000628840">
    <property type="component" value="Unassembled WGS sequence"/>
</dbReference>
<dbReference type="InterPro" id="IPR043899">
    <property type="entry name" value="DUF5789"/>
</dbReference>
<reference evidence="2 3" key="1">
    <citation type="journal article" date="2019" name="Int. J. Syst. Evol. Microbiol.">
        <title>The Global Catalogue of Microorganisms (GCM) 10K type strain sequencing project: providing services to taxonomists for standard genome sequencing and annotation.</title>
        <authorList>
            <consortium name="The Broad Institute Genomics Platform"/>
            <consortium name="The Broad Institute Genome Sequencing Center for Infectious Disease"/>
            <person name="Wu L."/>
            <person name="Ma J."/>
        </authorList>
    </citation>
    <scope>NUCLEOTIDE SEQUENCE [LARGE SCALE GENOMIC DNA]</scope>
    <source>
        <strain evidence="2 3">JCM 19585</strain>
    </source>
</reference>
<comment type="caution">
    <text evidence="2">The sequence shown here is derived from an EMBL/GenBank/DDBJ whole genome shotgun (WGS) entry which is preliminary data.</text>
</comment>